<keyword evidence="4" id="KW-0472">Membrane</keyword>
<dbReference type="Proteomes" id="UP001303046">
    <property type="component" value="Unassembled WGS sequence"/>
</dbReference>
<reference evidence="6 7" key="1">
    <citation type="submission" date="2023-08" db="EMBL/GenBank/DDBJ databases">
        <title>A Necator americanus chromosomal reference genome.</title>
        <authorList>
            <person name="Ilik V."/>
            <person name="Petrzelkova K.J."/>
            <person name="Pardy F."/>
            <person name="Fuh T."/>
            <person name="Niatou-Singa F.S."/>
            <person name="Gouil Q."/>
            <person name="Baker L."/>
            <person name="Ritchie M.E."/>
            <person name="Jex A.R."/>
            <person name="Gazzola D."/>
            <person name="Li H."/>
            <person name="Toshio Fujiwara R."/>
            <person name="Zhan B."/>
            <person name="Aroian R.V."/>
            <person name="Pafco B."/>
            <person name="Schwarz E.M."/>
        </authorList>
    </citation>
    <scope>NUCLEOTIDE SEQUENCE [LARGE SCALE GENOMIC DNA]</scope>
    <source>
        <strain evidence="6 7">Aroian</strain>
        <tissue evidence="6">Whole animal</tissue>
    </source>
</reference>
<dbReference type="InterPro" id="IPR032675">
    <property type="entry name" value="LRR_dom_sf"/>
</dbReference>
<organism evidence="6 7">
    <name type="scientific">Necator americanus</name>
    <name type="common">Human hookworm</name>
    <dbReference type="NCBI Taxonomy" id="51031"/>
    <lineage>
        <taxon>Eukaryota</taxon>
        <taxon>Metazoa</taxon>
        <taxon>Ecdysozoa</taxon>
        <taxon>Nematoda</taxon>
        <taxon>Chromadorea</taxon>
        <taxon>Rhabditida</taxon>
        <taxon>Rhabditina</taxon>
        <taxon>Rhabditomorpha</taxon>
        <taxon>Strongyloidea</taxon>
        <taxon>Ancylostomatidae</taxon>
        <taxon>Bunostominae</taxon>
        <taxon>Necator</taxon>
    </lineage>
</organism>
<keyword evidence="1" id="KW-0433">Leucine-rich repeat</keyword>
<proteinExistence type="predicted"/>
<keyword evidence="2 5" id="KW-0732">Signal</keyword>
<evidence type="ECO:0000313" key="6">
    <source>
        <dbReference type="EMBL" id="KAK6763540.1"/>
    </source>
</evidence>
<feature type="transmembrane region" description="Helical" evidence="4">
    <location>
        <begin position="385"/>
        <end position="406"/>
    </location>
</feature>
<evidence type="ECO:0000256" key="5">
    <source>
        <dbReference type="SAM" id="SignalP"/>
    </source>
</evidence>
<accession>A0ABR1ELQ6</accession>
<dbReference type="SUPFAM" id="SSF52058">
    <property type="entry name" value="L domain-like"/>
    <property type="match status" value="1"/>
</dbReference>
<evidence type="ECO:0000256" key="3">
    <source>
        <dbReference type="ARBA" id="ARBA00022737"/>
    </source>
</evidence>
<dbReference type="Pfam" id="PF13855">
    <property type="entry name" value="LRR_8"/>
    <property type="match status" value="1"/>
</dbReference>
<dbReference type="PROSITE" id="PS51450">
    <property type="entry name" value="LRR"/>
    <property type="match status" value="2"/>
</dbReference>
<feature type="signal peptide" evidence="5">
    <location>
        <begin position="1"/>
        <end position="17"/>
    </location>
</feature>
<dbReference type="PANTHER" id="PTHR24373:SF397">
    <property type="entry name" value="IG-LIKE DOMAIN-CONTAINING PROTEIN"/>
    <property type="match status" value="1"/>
</dbReference>
<dbReference type="SMART" id="SM00369">
    <property type="entry name" value="LRR_TYP"/>
    <property type="match status" value="8"/>
</dbReference>
<dbReference type="EMBL" id="JAVFWL010000006">
    <property type="protein sequence ID" value="KAK6763540.1"/>
    <property type="molecule type" value="Genomic_DNA"/>
</dbReference>
<protein>
    <recommendedName>
        <fullName evidence="8">Leucine Rich repeat-containing domain protein</fullName>
    </recommendedName>
</protein>
<evidence type="ECO:0000256" key="2">
    <source>
        <dbReference type="ARBA" id="ARBA00022729"/>
    </source>
</evidence>
<comment type="caution">
    <text evidence="6">The sequence shown here is derived from an EMBL/GenBank/DDBJ whole genome shotgun (WGS) entry which is preliminary data.</text>
</comment>
<name>A0ABR1ELQ6_NECAM</name>
<dbReference type="InterPro" id="IPR026906">
    <property type="entry name" value="LRR_5"/>
</dbReference>
<sequence length="448" mass="51092">MTSYLIFLTCIIRSSMTASDASVVFKENSLLATANLDIFNKSFSVMKATFRGNSITVLKKGKILPGHEKSIRELDFSKNRISHIESGTFSGFKNLNKLYLSFNRLNQIKRDHFLGLEELHQLFLESNKIKNLADGVFEHLTNLRKLVLDGNKIKFRMGMFIGLDSLEELSLDNCGIEYLDENVFELLPQLKKLSLRGNPFTEVPLAIKSLFVLEDLDISNTNLAELHEQSLKADHVLKQLYISDMPFLYAIQDCAFCGLQKLEVVHMDNCSHLREIHPNAFGWSTLNERKVGTLKYFYVEHCKLQMISEDLLPWDTLDELGIGGNPINCNCETAFLLDDEYYSYEYTNTVPKCAAPPELKGRPLTKVAQSDACPSKASVERNSRIAGIFMVLLILVFCTTGIYLCVITKRWEMFLRHIQNPPLLYSYLANKDDQQGLEHDFQSQPQDV</sequence>
<dbReference type="PANTHER" id="PTHR24373">
    <property type="entry name" value="SLIT RELATED LEUCINE-RICH REPEAT NEURONAL PROTEIN"/>
    <property type="match status" value="1"/>
</dbReference>
<evidence type="ECO:0000256" key="1">
    <source>
        <dbReference type="ARBA" id="ARBA00022614"/>
    </source>
</evidence>
<keyword evidence="4" id="KW-1133">Transmembrane helix</keyword>
<dbReference type="InterPro" id="IPR050328">
    <property type="entry name" value="Dev_Immune_Receptor"/>
</dbReference>
<gene>
    <name evidence="6" type="primary">Necator_chrX.g24188</name>
    <name evidence="6" type="ORF">RB195_024023</name>
</gene>
<keyword evidence="3" id="KW-0677">Repeat</keyword>
<feature type="chain" id="PRO_5046931703" description="Leucine Rich repeat-containing domain protein" evidence="5">
    <location>
        <begin position="18"/>
        <end position="448"/>
    </location>
</feature>
<dbReference type="Gene3D" id="3.80.10.10">
    <property type="entry name" value="Ribonuclease Inhibitor"/>
    <property type="match status" value="1"/>
</dbReference>
<dbReference type="Pfam" id="PF13306">
    <property type="entry name" value="LRR_5"/>
    <property type="match status" value="1"/>
</dbReference>
<dbReference type="InterPro" id="IPR001611">
    <property type="entry name" value="Leu-rich_rpt"/>
</dbReference>
<evidence type="ECO:0008006" key="8">
    <source>
        <dbReference type="Google" id="ProtNLM"/>
    </source>
</evidence>
<dbReference type="InterPro" id="IPR003591">
    <property type="entry name" value="Leu-rich_rpt_typical-subtyp"/>
</dbReference>
<keyword evidence="4" id="KW-0812">Transmembrane</keyword>
<evidence type="ECO:0000313" key="7">
    <source>
        <dbReference type="Proteomes" id="UP001303046"/>
    </source>
</evidence>
<keyword evidence="7" id="KW-1185">Reference proteome</keyword>
<evidence type="ECO:0000256" key="4">
    <source>
        <dbReference type="SAM" id="Phobius"/>
    </source>
</evidence>